<keyword evidence="3" id="KW-0547">Nucleotide-binding</keyword>
<dbReference type="FunFam" id="1.10.510.10:FF:000224">
    <property type="entry name" value="serine/threonine-protein kinase mph1 isoform X1"/>
    <property type="match status" value="1"/>
</dbReference>
<evidence type="ECO:0000313" key="8">
    <source>
        <dbReference type="Proteomes" id="UP000243459"/>
    </source>
</evidence>
<keyword evidence="1" id="KW-0723">Serine/threonine-protein kinase</keyword>
<name>A0A5P1FA08_ASPOF</name>
<evidence type="ECO:0000313" key="7">
    <source>
        <dbReference type="EMBL" id="ONK75198.1"/>
    </source>
</evidence>
<dbReference type="SUPFAM" id="SSF56112">
    <property type="entry name" value="Protein kinase-like (PK-like)"/>
    <property type="match status" value="1"/>
</dbReference>
<keyword evidence="5" id="KW-0067">ATP-binding</keyword>
<feature type="domain" description="Protein kinase" evidence="6">
    <location>
        <begin position="1"/>
        <end position="159"/>
    </location>
</feature>
<dbReference type="InterPro" id="IPR008271">
    <property type="entry name" value="Ser/Thr_kinase_AS"/>
</dbReference>
<dbReference type="GO" id="GO:0034501">
    <property type="term" value="P:protein localization to kinetochore"/>
    <property type="evidence" value="ECO:0007669"/>
    <property type="project" value="TreeGrafter"/>
</dbReference>
<dbReference type="PROSITE" id="PS00108">
    <property type="entry name" value="PROTEIN_KINASE_ST"/>
    <property type="match status" value="1"/>
</dbReference>
<sequence length="212" mass="24688">MLEAVNTIHEERIVHSDLKPANFLLVRGSLKLIDFGIAKAILSDTTNIQRDAQVGTLNYMSPEAFMWNEQDSSGNTIKCGRPSDIWSLGCILYQMVYGKTPFAEYKTFWAKFKVITDKNHKITYEPVSNPLLVDLMKRCLAWDRNERWRIPQLLQHPFLVPPIPRELPTLPDNQQYSFLLEKISLYWNDPEVSRLCSQLHEVVDNLERPRKD</sequence>
<dbReference type="Pfam" id="PF00069">
    <property type="entry name" value="Pkinase"/>
    <property type="match status" value="1"/>
</dbReference>
<dbReference type="Gramene" id="ONK75198">
    <property type="protein sequence ID" value="ONK75198"/>
    <property type="gene ID" value="A4U43_C03F14380"/>
</dbReference>
<dbReference type="GO" id="GO:0007094">
    <property type="term" value="P:mitotic spindle assembly checkpoint signaling"/>
    <property type="evidence" value="ECO:0007669"/>
    <property type="project" value="TreeGrafter"/>
</dbReference>
<dbReference type="Proteomes" id="UP000243459">
    <property type="component" value="Chromosome 3"/>
</dbReference>
<dbReference type="InterPro" id="IPR000719">
    <property type="entry name" value="Prot_kinase_dom"/>
</dbReference>
<evidence type="ECO:0000256" key="4">
    <source>
        <dbReference type="ARBA" id="ARBA00022777"/>
    </source>
</evidence>
<keyword evidence="2" id="KW-0808">Transferase</keyword>
<dbReference type="GO" id="GO:0004712">
    <property type="term" value="F:protein serine/threonine/tyrosine kinase activity"/>
    <property type="evidence" value="ECO:0007669"/>
    <property type="project" value="TreeGrafter"/>
</dbReference>
<keyword evidence="4" id="KW-0418">Kinase</keyword>
<evidence type="ECO:0000256" key="1">
    <source>
        <dbReference type="ARBA" id="ARBA00022527"/>
    </source>
</evidence>
<dbReference type="PANTHER" id="PTHR22974">
    <property type="entry name" value="MIXED LINEAGE PROTEIN KINASE"/>
    <property type="match status" value="1"/>
</dbReference>
<protein>
    <recommendedName>
        <fullName evidence="6">Protein kinase domain-containing protein</fullName>
    </recommendedName>
</protein>
<dbReference type="OMA" id="EEYEAPM"/>
<dbReference type="GO" id="GO:0000776">
    <property type="term" value="C:kinetochore"/>
    <property type="evidence" value="ECO:0007669"/>
    <property type="project" value="TreeGrafter"/>
</dbReference>
<dbReference type="PANTHER" id="PTHR22974:SF21">
    <property type="entry name" value="DUAL SPECIFICITY PROTEIN KINASE TTK"/>
    <property type="match status" value="1"/>
</dbReference>
<gene>
    <name evidence="7" type="ORF">A4U43_C03F14380</name>
</gene>
<dbReference type="InterPro" id="IPR011009">
    <property type="entry name" value="Kinase-like_dom_sf"/>
</dbReference>
<reference evidence="8" key="1">
    <citation type="journal article" date="2017" name="Nat. Commun.">
        <title>The asparagus genome sheds light on the origin and evolution of a young Y chromosome.</title>
        <authorList>
            <person name="Harkess A."/>
            <person name="Zhou J."/>
            <person name="Xu C."/>
            <person name="Bowers J.E."/>
            <person name="Van der Hulst R."/>
            <person name="Ayyampalayam S."/>
            <person name="Mercati F."/>
            <person name="Riccardi P."/>
            <person name="McKain M.R."/>
            <person name="Kakrana A."/>
            <person name="Tang H."/>
            <person name="Ray J."/>
            <person name="Groenendijk J."/>
            <person name="Arikit S."/>
            <person name="Mathioni S.M."/>
            <person name="Nakano M."/>
            <person name="Shan H."/>
            <person name="Telgmann-Rauber A."/>
            <person name="Kanno A."/>
            <person name="Yue Z."/>
            <person name="Chen H."/>
            <person name="Li W."/>
            <person name="Chen Y."/>
            <person name="Xu X."/>
            <person name="Zhang Y."/>
            <person name="Luo S."/>
            <person name="Chen H."/>
            <person name="Gao J."/>
            <person name="Mao Z."/>
            <person name="Pires J.C."/>
            <person name="Luo M."/>
            <person name="Kudrna D."/>
            <person name="Wing R.A."/>
            <person name="Meyers B.C."/>
            <person name="Yi K."/>
            <person name="Kong H."/>
            <person name="Lavrijsen P."/>
            <person name="Sunseri F."/>
            <person name="Falavigna A."/>
            <person name="Ye Y."/>
            <person name="Leebens-Mack J.H."/>
            <person name="Chen G."/>
        </authorList>
    </citation>
    <scope>NUCLEOTIDE SEQUENCE [LARGE SCALE GENOMIC DNA]</scope>
    <source>
        <strain evidence="8">cv. DH0086</strain>
    </source>
</reference>
<dbReference type="SMART" id="SM00220">
    <property type="entry name" value="S_TKc"/>
    <property type="match status" value="1"/>
</dbReference>
<dbReference type="GO" id="GO:0033316">
    <property type="term" value="P:meiotic spindle assembly checkpoint signaling"/>
    <property type="evidence" value="ECO:0007669"/>
    <property type="project" value="TreeGrafter"/>
</dbReference>
<dbReference type="AlphaFoldDB" id="A0A5P1FA08"/>
<evidence type="ECO:0000256" key="2">
    <source>
        <dbReference type="ARBA" id="ARBA00022679"/>
    </source>
</evidence>
<dbReference type="GO" id="GO:0004674">
    <property type="term" value="F:protein serine/threonine kinase activity"/>
    <property type="evidence" value="ECO:0007669"/>
    <property type="project" value="UniProtKB-KW"/>
</dbReference>
<dbReference type="GO" id="GO:0005524">
    <property type="term" value="F:ATP binding"/>
    <property type="evidence" value="ECO:0007669"/>
    <property type="project" value="UniProtKB-KW"/>
</dbReference>
<proteinExistence type="predicted"/>
<evidence type="ECO:0000256" key="3">
    <source>
        <dbReference type="ARBA" id="ARBA00022741"/>
    </source>
</evidence>
<dbReference type="PROSITE" id="PS50011">
    <property type="entry name" value="PROTEIN_KINASE_DOM"/>
    <property type="match status" value="1"/>
</dbReference>
<organism evidence="7 8">
    <name type="scientific">Asparagus officinalis</name>
    <name type="common">Garden asparagus</name>
    <dbReference type="NCBI Taxonomy" id="4686"/>
    <lineage>
        <taxon>Eukaryota</taxon>
        <taxon>Viridiplantae</taxon>
        <taxon>Streptophyta</taxon>
        <taxon>Embryophyta</taxon>
        <taxon>Tracheophyta</taxon>
        <taxon>Spermatophyta</taxon>
        <taxon>Magnoliopsida</taxon>
        <taxon>Liliopsida</taxon>
        <taxon>Asparagales</taxon>
        <taxon>Asparagaceae</taxon>
        <taxon>Asparagoideae</taxon>
        <taxon>Asparagus</taxon>
    </lineage>
</organism>
<dbReference type="EMBL" id="CM007383">
    <property type="protein sequence ID" value="ONK75198.1"/>
    <property type="molecule type" value="Genomic_DNA"/>
</dbReference>
<evidence type="ECO:0000259" key="6">
    <source>
        <dbReference type="PROSITE" id="PS50011"/>
    </source>
</evidence>
<evidence type="ECO:0000256" key="5">
    <source>
        <dbReference type="ARBA" id="ARBA00022840"/>
    </source>
</evidence>
<dbReference type="GO" id="GO:0007059">
    <property type="term" value="P:chromosome segregation"/>
    <property type="evidence" value="ECO:0007669"/>
    <property type="project" value="TreeGrafter"/>
</dbReference>
<accession>A0A5P1FA08</accession>
<dbReference type="GO" id="GO:0005634">
    <property type="term" value="C:nucleus"/>
    <property type="evidence" value="ECO:0007669"/>
    <property type="project" value="TreeGrafter"/>
</dbReference>
<keyword evidence="8" id="KW-1185">Reference proteome</keyword>
<dbReference type="Gene3D" id="1.10.510.10">
    <property type="entry name" value="Transferase(Phosphotransferase) domain 1"/>
    <property type="match status" value="1"/>
</dbReference>